<gene>
    <name evidence="2" type="ORF">SMD44_00056</name>
</gene>
<keyword evidence="3" id="KW-1185">Reference proteome</keyword>
<evidence type="ECO:0000256" key="1">
    <source>
        <dbReference type="SAM" id="Phobius"/>
    </source>
</evidence>
<keyword evidence="1" id="KW-0472">Membrane</keyword>
<organism evidence="2 3">
    <name type="scientific">Streptomyces alboflavus</name>
    <dbReference type="NCBI Taxonomy" id="67267"/>
    <lineage>
        <taxon>Bacteria</taxon>
        <taxon>Bacillati</taxon>
        <taxon>Actinomycetota</taxon>
        <taxon>Actinomycetes</taxon>
        <taxon>Kitasatosporales</taxon>
        <taxon>Streptomycetaceae</taxon>
        <taxon>Streptomyces</taxon>
    </lineage>
</organism>
<dbReference type="Proteomes" id="UP000195880">
    <property type="component" value="Chromosome"/>
</dbReference>
<feature type="transmembrane region" description="Helical" evidence="1">
    <location>
        <begin position="24"/>
        <end position="47"/>
    </location>
</feature>
<protein>
    <submittedName>
        <fullName evidence="2">Uncharacterized protein</fullName>
    </submittedName>
</protein>
<keyword evidence="1" id="KW-1133">Transmembrane helix</keyword>
<dbReference type="KEGG" id="salf:SMD44_00056"/>
<dbReference type="RefSeq" id="WP_237306754.1">
    <property type="nucleotide sequence ID" value="NZ_CP021748.1"/>
</dbReference>
<evidence type="ECO:0000313" key="2">
    <source>
        <dbReference type="EMBL" id="ARX80658.1"/>
    </source>
</evidence>
<keyword evidence="1" id="KW-0812">Transmembrane</keyword>
<dbReference type="AlphaFoldDB" id="A0A1Z1W2K7"/>
<name>A0A1Z1W2K7_9ACTN</name>
<evidence type="ECO:0000313" key="3">
    <source>
        <dbReference type="Proteomes" id="UP000195880"/>
    </source>
</evidence>
<dbReference type="EMBL" id="CP021748">
    <property type="protein sequence ID" value="ARX80658.1"/>
    <property type="molecule type" value="Genomic_DNA"/>
</dbReference>
<accession>A0A1Z1W2K7</accession>
<reference evidence="2 3" key="1">
    <citation type="submission" date="2017-05" db="EMBL/GenBank/DDBJ databases">
        <title>Streptomyces alboflavus Genome sequencing and assembly.</title>
        <authorList>
            <person name="Wang Y."/>
            <person name="Du B."/>
            <person name="Ding Y."/>
            <person name="Liu H."/>
            <person name="Hou Q."/>
            <person name="Liu K."/>
            <person name="Wang C."/>
            <person name="Yao L."/>
        </authorList>
    </citation>
    <scope>NUCLEOTIDE SEQUENCE [LARGE SCALE GENOMIC DNA]</scope>
    <source>
        <strain evidence="2 3">MDJK44</strain>
    </source>
</reference>
<proteinExistence type="predicted"/>
<sequence>MAEAWTIASSISGARSPRDDVARVLLAICLFPAASSVTVSTLTSAINRTSLVSRHLRRWWMIPARA</sequence>